<dbReference type="EMBL" id="BJWL01000298">
    <property type="protein sequence ID" value="GFS38024.1"/>
    <property type="molecule type" value="Genomic_DNA"/>
</dbReference>
<protein>
    <recommendedName>
        <fullName evidence="1">Retrotransposon gag domain-containing protein</fullName>
    </recommendedName>
</protein>
<dbReference type="InterPro" id="IPR005162">
    <property type="entry name" value="Retrotrans_gag_dom"/>
</dbReference>
<dbReference type="Pfam" id="PF03732">
    <property type="entry name" value="Retrotrans_gag"/>
    <property type="match status" value="1"/>
</dbReference>
<feature type="domain" description="Retrotransposon gag" evidence="1">
    <location>
        <begin position="139"/>
        <end position="230"/>
    </location>
</feature>
<accession>A0A7J0DM03</accession>
<keyword evidence="3" id="KW-1185">Reference proteome</keyword>
<organism evidence="2 3">
    <name type="scientific">Actinidia rufa</name>
    <dbReference type="NCBI Taxonomy" id="165716"/>
    <lineage>
        <taxon>Eukaryota</taxon>
        <taxon>Viridiplantae</taxon>
        <taxon>Streptophyta</taxon>
        <taxon>Embryophyta</taxon>
        <taxon>Tracheophyta</taxon>
        <taxon>Spermatophyta</taxon>
        <taxon>Magnoliopsida</taxon>
        <taxon>eudicotyledons</taxon>
        <taxon>Gunneridae</taxon>
        <taxon>Pentapetalae</taxon>
        <taxon>asterids</taxon>
        <taxon>Ericales</taxon>
        <taxon>Actinidiaceae</taxon>
        <taxon>Actinidia</taxon>
    </lineage>
</organism>
<evidence type="ECO:0000313" key="2">
    <source>
        <dbReference type="EMBL" id="GFS38024.1"/>
    </source>
</evidence>
<evidence type="ECO:0000259" key="1">
    <source>
        <dbReference type="Pfam" id="PF03732"/>
    </source>
</evidence>
<dbReference type="Proteomes" id="UP000585474">
    <property type="component" value="Unassembled WGS sequence"/>
</dbReference>
<sequence length="350" mass="40475">MHLRSRLLFRLTSNLLDNSAHPMANISQAPNLEGIIHREMHGIAEQIRIMNEINARLDLDDQVDAINTDANAPVIVYALIRQTEPLFTYRVMKVRVSSKFKLPSQLGMYKGKTDPMDHLNSYKNLMILQGYLYKEICKAFSITLKGPTRSWFRKLSPRTTDSFSDLSRLFVANFMGCRVRRKNASYLFIVHQKDGESLKDFVKRFNQVVLEVEDPTDKVVVMAMIEGLRPGPLFGSLSKRVPKTLSALQSKADKCIAAEELVEAKRKRGDILLMLPPLNTLIAQVLMEIKNEDFMKWLGKIKTNPLKRNKNKYYEFHKDHGHNTEDYFQLKEQIADLIKRGYLRKFVVDR</sequence>
<name>A0A7J0DM03_9ERIC</name>
<reference evidence="3" key="1">
    <citation type="submission" date="2019-07" db="EMBL/GenBank/DDBJ databases">
        <title>De Novo Assembly of kiwifruit Actinidia rufa.</title>
        <authorList>
            <person name="Sugita-Konishi S."/>
            <person name="Sato K."/>
            <person name="Mori E."/>
            <person name="Abe Y."/>
            <person name="Kisaki G."/>
            <person name="Hamano K."/>
            <person name="Suezawa K."/>
            <person name="Otani M."/>
            <person name="Fukuda T."/>
            <person name="Manabe T."/>
            <person name="Gomi K."/>
            <person name="Tabuchi M."/>
            <person name="Akimitsu K."/>
            <person name="Kataoka I."/>
        </authorList>
    </citation>
    <scope>NUCLEOTIDE SEQUENCE [LARGE SCALE GENOMIC DNA]</scope>
    <source>
        <strain evidence="3">cv. Fuchu</strain>
    </source>
</reference>
<proteinExistence type="predicted"/>
<dbReference type="OrthoDB" id="1740536at2759"/>
<comment type="caution">
    <text evidence="2">The sequence shown here is derived from an EMBL/GenBank/DDBJ whole genome shotgun (WGS) entry which is preliminary data.</text>
</comment>
<gene>
    <name evidence="2" type="ORF">Acr_00g0055200</name>
</gene>
<dbReference type="PANTHER" id="PTHR33223:SF10">
    <property type="entry name" value="AMINOTRANSFERASE-LIKE PLANT MOBILE DOMAIN-CONTAINING PROTEIN"/>
    <property type="match status" value="1"/>
</dbReference>
<evidence type="ECO:0000313" key="3">
    <source>
        <dbReference type="Proteomes" id="UP000585474"/>
    </source>
</evidence>
<dbReference type="AlphaFoldDB" id="A0A7J0DM03"/>
<dbReference type="PANTHER" id="PTHR33223">
    <property type="entry name" value="CCHC-TYPE DOMAIN-CONTAINING PROTEIN"/>
    <property type="match status" value="1"/>
</dbReference>